<accession>A0A256FAN0</accession>
<reference evidence="1 2" key="1">
    <citation type="submission" date="2017-07" db="EMBL/GenBank/DDBJ databases">
        <title>Phylogenetic study on the rhizospheric bacterium Ochrobactrum sp. A44.</title>
        <authorList>
            <person name="Krzyzanowska D.M."/>
            <person name="Ossowicki A."/>
            <person name="Rajewska M."/>
            <person name="Maciag T."/>
            <person name="Kaczynski Z."/>
            <person name="Czerwicka M."/>
            <person name="Jafra S."/>
        </authorList>
    </citation>
    <scope>NUCLEOTIDE SEQUENCE [LARGE SCALE GENOMIC DNA]</scope>
    <source>
        <strain evidence="1 2">PR17</strain>
    </source>
</reference>
<organism evidence="1 2">
    <name type="scientific">Brucella rhizosphaerae</name>
    <dbReference type="NCBI Taxonomy" id="571254"/>
    <lineage>
        <taxon>Bacteria</taxon>
        <taxon>Pseudomonadati</taxon>
        <taxon>Pseudomonadota</taxon>
        <taxon>Alphaproteobacteria</taxon>
        <taxon>Hyphomicrobiales</taxon>
        <taxon>Brucellaceae</taxon>
        <taxon>Brucella/Ochrobactrum group</taxon>
        <taxon>Brucella</taxon>
    </lineage>
</organism>
<name>A0A256FAN0_9HYPH</name>
<dbReference type="EMBL" id="NNRK01000031">
    <property type="protein sequence ID" value="OYR11780.1"/>
    <property type="molecule type" value="Genomic_DNA"/>
</dbReference>
<dbReference type="AlphaFoldDB" id="A0A256FAN0"/>
<evidence type="ECO:0000313" key="2">
    <source>
        <dbReference type="Proteomes" id="UP000216345"/>
    </source>
</evidence>
<protein>
    <submittedName>
        <fullName evidence="1">Uncharacterized protein</fullName>
    </submittedName>
</protein>
<dbReference type="Proteomes" id="UP000216345">
    <property type="component" value="Unassembled WGS sequence"/>
</dbReference>
<evidence type="ECO:0000313" key="1">
    <source>
        <dbReference type="EMBL" id="OYR11780.1"/>
    </source>
</evidence>
<comment type="caution">
    <text evidence="1">The sequence shown here is derived from an EMBL/GenBank/DDBJ whole genome shotgun (WGS) entry which is preliminary data.</text>
</comment>
<keyword evidence="2" id="KW-1185">Reference proteome</keyword>
<gene>
    <name evidence="1" type="ORF">CEV32_1312</name>
</gene>
<sequence>MGINKERKARIGSTDIADEDGKLEILVSVNHGLPCCFVCSYCLRAYLDMLVNPALLPAFQRLRD</sequence>
<proteinExistence type="predicted"/>